<evidence type="ECO:0000256" key="4">
    <source>
        <dbReference type="ARBA" id="ARBA00022737"/>
    </source>
</evidence>
<dbReference type="PROSITE" id="PS50287">
    <property type="entry name" value="SRCR_2"/>
    <property type="match status" value="1"/>
</dbReference>
<keyword evidence="4" id="KW-0677">Repeat</keyword>
<organism evidence="10 11">
    <name type="scientific">Gouania willdenowi</name>
    <name type="common">Blunt-snouted clingfish</name>
    <name type="synonym">Lepadogaster willdenowi</name>
    <dbReference type="NCBI Taxonomy" id="441366"/>
    <lineage>
        <taxon>Eukaryota</taxon>
        <taxon>Metazoa</taxon>
        <taxon>Chordata</taxon>
        <taxon>Craniata</taxon>
        <taxon>Vertebrata</taxon>
        <taxon>Euteleostomi</taxon>
        <taxon>Actinopterygii</taxon>
        <taxon>Neopterygii</taxon>
        <taxon>Teleostei</taxon>
        <taxon>Neoteleostei</taxon>
        <taxon>Acanthomorphata</taxon>
        <taxon>Ovalentaria</taxon>
        <taxon>Blenniimorphae</taxon>
        <taxon>Blenniiformes</taxon>
        <taxon>Gobiesocoidei</taxon>
        <taxon>Gobiesocidae</taxon>
        <taxon>Gobiesocinae</taxon>
        <taxon>Gouania</taxon>
    </lineage>
</organism>
<feature type="disulfide bond" evidence="7">
    <location>
        <begin position="88"/>
        <end position="98"/>
    </location>
</feature>
<dbReference type="PANTHER" id="PTHR48071">
    <property type="entry name" value="SRCR DOMAIN-CONTAINING PROTEIN"/>
    <property type="match status" value="1"/>
</dbReference>
<keyword evidence="6" id="KW-0325">Glycoprotein</keyword>
<keyword evidence="5 7" id="KW-1015">Disulfide bond</keyword>
<name>A0A8C5E7K0_GOUWI</name>
<dbReference type="Gene3D" id="3.10.250.10">
    <property type="entry name" value="SRCR-like domain"/>
    <property type="match status" value="1"/>
</dbReference>
<feature type="chain" id="PRO_5034830556" description="SRCR domain-containing protein" evidence="8">
    <location>
        <begin position="26"/>
        <end position="132"/>
    </location>
</feature>
<evidence type="ECO:0000256" key="2">
    <source>
        <dbReference type="ARBA" id="ARBA00022525"/>
    </source>
</evidence>
<dbReference type="InterPro" id="IPR001190">
    <property type="entry name" value="SRCR"/>
</dbReference>
<dbReference type="PRINTS" id="PR00258">
    <property type="entry name" value="SPERACTRCPTR"/>
</dbReference>
<reference evidence="10" key="1">
    <citation type="submission" date="2020-06" db="EMBL/GenBank/DDBJ databases">
        <authorList>
            <consortium name="Wellcome Sanger Institute Data Sharing"/>
        </authorList>
    </citation>
    <scope>NUCLEOTIDE SEQUENCE [LARGE SCALE GENOMIC DNA]</scope>
</reference>
<proteinExistence type="predicted"/>
<dbReference type="SUPFAM" id="SSF56487">
    <property type="entry name" value="SRCR-like"/>
    <property type="match status" value="1"/>
</dbReference>
<dbReference type="InterPro" id="IPR036772">
    <property type="entry name" value="SRCR-like_dom_sf"/>
</dbReference>
<evidence type="ECO:0000256" key="1">
    <source>
        <dbReference type="ARBA" id="ARBA00004613"/>
    </source>
</evidence>
<comment type="subcellular location">
    <subcellularLocation>
        <location evidence="1">Secreted</location>
    </subcellularLocation>
</comment>
<comment type="caution">
    <text evidence="7">Lacks conserved residue(s) required for the propagation of feature annotation.</text>
</comment>
<dbReference type="GO" id="GO:0004252">
    <property type="term" value="F:serine-type endopeptidase activity"/>
    <property type="evidence" value="ECO:0007669"/>
    <property type="project" value="TreeGrafter"/>
</dbReference>
<dbReference type="GO" id="GO:0031638">
    <property type="term" value="P:zymogen activation"/>
    <property type="evidence" value="ECO:0007669"/>
    <property type="project" value="TreeGrafter"/>
</dbReference>
<dbReference type="FunFam" id="3.10.250.10:FF:000006">
    <property type="entry name" value="neurotrypsin isoform X2"/>
    <property type="match status" value="1"/>
</dbReference>
<keyword evidence="2" id="KW-0964">Secreted</keyword>
<evidence type="ECO:0000256" key="3">
    <source>
        <dbReference type="ARBA" id="ARBA00022729"/>
    </source>
</evidence>
<dbReference type="SMART" id="SM00202">
    <property type="entry name" value="SR"/>
    <property type="match status" value="1"/>
</dbReference>
<protein>
    <recommendedName>
        <fullName evidence="9">SRCR domain-containing protein</fullName>
    </recommendedName>
</protein>
<reference evidence="10" key="3">
    <citation type="submission" date="2025-09" db="UniProtKB">
        <authorList>
            <consortium name="Ensembl"/>
        </authorList>
    </citation>
    <scope>IDENTIFICATION</scope>
</reference>
<evidence type="ECO:0000259" key="9">
    <source>
        <dbReference type="PROSITE" id="PS50287"/>
    </source>
</evidence>
<accession>A0A8C5E7K0</accession>
<evidence type="ECO:0000313" key="10">
    <source>
        <dbReference type="Ensembl" id="ENSGWIP00000017483.1"/>
    </source>
</evidence>
<reference evidence="10" key="2">
    <citation type="submission" date="2025-08" db="UniProtKB">
        <authorList>
            <consortium name="Ensembl"/>
        </authorList>
    </citation>
    <scope>IDENTIFICATION</scope>
</reference>
<dbReference type="Pfam" id="PF00530">
    <property type="entry name" value="SRCR"/>
    <property type="match status" value="1"/>
</dbReference>
<feature type="domain" description="SRCR" evidence="9">
    <location>
        <begin position="20"/>
        <end position="119"/>
    </location>
</feature>
<sequence>ILVLKHFYVYLTVIVLCGEVRLVNGGNSSCSGRVEIFHNGQWGTVCDDLWDLNDAQVVCRQLGCALSAPTNAAFGQGSGPIWLDDVHCSGNELSITECSHLGFGIHNCNHHEDASVVCEGETFIFIDSDIKL</sequence>
<dbReference type="AlphaFoldDB" id="A0A8C5E7K0"/>
<keyword evidence="3 8" id="KW-0732">Signal</keyword>
<evidence type="ECO:0000256" key="5">
    <source>
        <dbReference type="ARBA" id="ARBA00023157"/>
    </source>
</evidence>
<dbReference type="Proteomes" id="UP000694680">
    <property type="component" value="Chromosome 1"/>
</dbReference>
<feature type="signal peptide" evidence="8">
    <location>
        <begin position="1"/>
        <end position="25"/>
    </location>
</feature>
<dbReference type="PROSITE" id="PS00420">
    <property type="entry name" value="SRCR_1"/>
    <property type="match status" value="1"/>
</dbReference>
<dbReference type="Ensembl" id="ENSGWIT00000019297.1">
    <property type="protein sequence ID" value="ENSGWIP00000017483.1"/>
    <property type="gene ID" value="ENSGWIG00000009736.1"/>
</dbReference>
<keyword evidence="11" id="KW-1185">Reference proteome</keyword>
<evidence type="ECO:0000256" key="7">
    <source>
        <dbReference type="PROSITE-ProRule" id="PRU00196"/>
    </source>
</evidence>
<evidence type="ECO:0000313" key="11">
    <source>
        <dbReference type="Proteomes" id="UP000694680"/>
    </source>
</evidence>
<evidence type="ECO:0000256" key="6">
    <source>
        <dbReference type="ARBA" id="ARBA00023180"/>
    </source>
</evidence>
<evidence type="ECO:0000256" key="8">
    <source>
        <dbReference type="SAM" id="SignalP"/>
    </source>
</evidence>
<dbReference type="GO" id="GO:0005886">
    <property type="term" value="C:plasma membrane"/>
    <property type="evidence" value="ECO:0007669"/>
    <property type="project" value="TreeGrafter"/>
</dbReference>
<dbReference type="GO" id="GO:0005615">
    <property type="term" value="C:extracellular space"/>
    <property type="evidence" value="ECO:0007669"/>
    <property type="project" value="TreeGrafter"/>
</dbReference>
<dbReference type="PANTHER" id="PTHR48071:SF15">
    <property type="entry name" value="SRCR DOMAIN-CONTAINING PROTEIN"/>
    <property type="match status" value="1"/>
</dbReference>